<dbReference type="PROSITE" id="PS51482">
    <property type="entry name" value="DEGV"/>
    <property type="match status" value="1"/>
</dbReference>
<dbReference type="PANTHER" id="PTHR33434">
    <property type="entry name" value="DEGV DOMAIN-CONTAINING PROTEIN DR_1986-RELATED"/>
    <property type="match status" value="1"/>
</dbReference>
<keyword evidence="1" id="KW-0446">Lipid-binding</keyword>
<organism evidence="3 4">
    <name type="scientific">Candidatus Corynebacterium intestinavium</name>
    <dbReference type="NCBI Taxonomy" id="2838531"/>
    <lineage>
        <taxon>Bacteria</taxon>
        <taxon>Bacillati</taxon>
        <taxon>Actinomycetota</taxon>
        <taxon>Actinomycetes</taxon>
        <taxon>Mycobacteriales</taxon>
        <taxon>Corynebacteriaceae</taxon>
        <taxon>Corynebacterium</taxon>
    </lineage>
</organism>
<dbReference type="InterPro" id="IPR003797">
    <property type="entry name" value="DegV"/>
</dbReference>
<evidence type="ECO:0000256" key="1">
    <source>
        <dbReference type="ARBA" id="ARBA00023121"/>
    </source>
</evidence>
<dbReference type="NCBIfam" id="TIGR00762">
    <property type="entry name" value="DegV"/>
    <property type="match status" value="1"/>
</dbReference>
<feature type="region of interest" description="Disordered" evidence="2">
    <location>
        <begin position="251"/>
        <end position="295"/>
    </location>
</feature>
<dbReference type="Gene3D" id="3.40.50.10440">
    <property type="entry name" value="Dihydroxyacetone kinase, domain 1"/>
    <property type="match status" value="1"/>
</dbReference>
<sequence length="327" mass="34248">MTVHVITDSASCLPRELADAAGVTVVDLYTSGQGAEKTTAGLGALELTASYARLLERSGDEGVVALHLSKELSSTWSNAVTAAGVLEGKVRVVDTNTAGMTLGYAALEAARVARAGGSLDEVADAADRVLDTATLWLYVHKIDSLRRGGRLSTARTLLTTALAIKPILKLADGELQLAAKTRTQSKAMAKLVEMTSEVVVAEADAAAEESRKPRQMKIGIMQSEAVEPAKHLKQMIEERLAELPAELMERALKPEKSKKSEKADKADKADKATKAAQDATTEDAVGGAAAEPKPPALPEVDVELFEVSEGLAVHTGPGAIGVAMVCV</sequence>
<dbReference type="Pfam" id="PF02645">
    <property type="entry name" value="DegV"/>
    <property type="match status" value="1"/>
</dbReference>
<dbReference type="EMBL" id="DWUR01000150">
    <property type="protein sequence ID" value="HJD50164.1"/>
    <property type="molecule type" value="Genomic_DNA"/>
</dbReference>
<dbReference type="Proteomes" id="UP000823907">
    <property type="component" value="Unassembled WGS sequence"/>
</dbReference>
<name>A0A9D2UCY1_9CORY</name>
<dbReference type="Gene3D" id="3.30.1180.10">
    <property type="match status" value="1"/>
</dbReference>
<protein>
    <submittedName>
        <fullName evidence="3">DegV family protein</fullName>
    </submittedName>
</protein>
<evidence type="ECO:0000313" key="4">
    <source>
        <dbReference type="Proteomes" id="UP000823907"/>
    </source>
</evidence>
<dbReference type="GO" id="GO:0008289">
    <property type="term" value="F:lipid binding"/>
    <property type="evidence" value="ECO:0007669"/>
    <property type="project" value="UniProtKB-KW"/>
</dbReference>
<dbReference type="PANTHER" id="PTHR33434:SF2">
    <property type="entry name" value="FATTY ACID-BINDING PROTEIN TM_1468"/>
    <property type="match status" value="1"/>
</dbReference>
<proteinExistence type="predicted"/>
<feature type="compositionally biased region" description="Low complexity" evidence="2">
    <location>
        <begin position="274"/>
        <end position="291"/>
    </location>
</feature>
<dbReference type="InterPro" id="IPR043168">
    <property type="entry name" value="DegV_C"/>
</dbReference>
<dbReference type="InterPro" id="IPR050270">
    <property type="entry name" value="DegV_domain_contain"/>
</dbReference>
<accession>A0A9D2UCY1</accession>
<gene>
    <name evidence="3" type="ORF">H9907_08795</name>
</gene>
<evidence type="ECO:0000256" key="2">
    <source>
        <dbReference type="SAM" id="MobiDB-lite"/>
    </source>
</evidence>
<feature type="compositionally biased region" description="Basic and acidic residues" evidence="2">
    <location>
        <begin position="251"/>
        <end position="273"/>
    </location>
</feature>
<evidence type="ECO:0000313" key="3">
    <source>
        <dbReference type="EMBL" id="HJD50164.1"/>
    </source>
</evidence>
<comment type="caution">
    <text evidence="3">The sequence shown here is derived from an EMBL/GenBank/DDBJ whole genome shotgun (WGS) entry which is preliminary data.</text>
</comment>
<dbReference type="AlphaFoldDB" id="A0A9D2UCY1"/>
<reference evidence="3" key="1">
    <citation type="journal article" date="2021" name="PeerJ">
        <title>Extensive microbial diversity within the chicken gut microbiome revealed by metagenomics and culture.</title>
        <authorList>
            <person name="Gilroy R."/>
            <person name="Ravi A."/>
            <person name="Getino M."/>
            <person name="Pursley I."/>
            <person name="Horton D.L."/>
            <person name="Alikhan N.F."/>
            <person name="Baker D."/>
            <person name="Gharbi K."/>
            <person name="Hall N."/>
            <person name="Watson M."/>
            <person name="Adriaenssens E.M."/>
            <person name="Foster-Nyarko E."/>
            <person name="Jarju S."/>
            <person name="Secka A."/>
            <person name="Antonio M."/>
            <person name="Oren A."/>
            <person name="Chaudhuri R.R."/>
            <person name="La Ragione R."/>
            <person name="Hildebrand F."/>
            <person name="Pallen M.J."/>
        </authorList>
    </citation>
    <scope>NUCLEOTIDE SEQUENCE</scope>
    <source>
        <strain evidence="3">5925</strain>
    </source>
</reference>
<reference evidence="3" key="2">
    <citation type="submission" date="2021-04" db="EMBL/GenBank/DDBJ databases">
        <authorList>
            <person name="Gilroy R."/>
        </authorList>
    </citation>
    <scope>NUCLEOTIDE SEQUENCE</scope>
    <source>
        <strain evidence="3">5925</strain>
    </source>
</reference>
<dbReference type="SUPFAM" id="SSF82549">
    <property type="entry name" value="DAK1/DegV-like"/>
    <property type="match status" value="1"/>
</dbReference>